<dbReference type="PANTHER" id="PTHR20854:SF4">
    <property type="entry name" value="INOSITOL-1-MONOPHOSPHATASE-RELATED"/>
    <property type="match status" value="1"/>
</dbReference>
<keyword evidence="11" id="KW-1185">Reference proteome</keyword>
<reference evidence="10 11" key="2">
    <citation type="journal article" date="2014" name="Int. J. Syst. Evol. Microbiol.">
        <title>Methanobacterium paludis sp. nov. and a novel strain of Methanobacterium lacus isolated from northern peatlands.</title>
        <authorList>
            <person name="Cadillo-Quiroz H."/>
            <person name="Brauer S.L."/>
            <person name="Goodson N."/>
            <person name="Yavitt J.B."/>
            <person name="Zinder S.H."/>
        </authorList>
    </citation>
    <scope>NUCLEOTIDE SEQUENCE [LARGE SCALE GENOMIC DNA]</scope>
    <source>
        <strain evidence="10 11">AL-21</strain>
    </source>
</reference>
<dbReference type="EMBL" id="CP002551">
    <property type="protein sequence ID" value="ADZ10558.1"/>
    <property type="molecule type" value="Genomic_DNA"/>
</dbReference>
<keyword evidence="5 10" id="KW-0378">Hydrolase</keyword>
<evidence type="ECO:0000256" key="5">
    <source>
        <dbReference type="ARBA" id="ARBA00022801"/>
    </source>
</evidence>
<evidence type="ECO:0000313" key="11">
    <source>
        <dbReference type="Proteomes" id="UP000007490"/>
    </source>
</evidence>
<feature type="binding site" evidence="9">
    <location>
        <position position="94"/>
    </location>
    <ligand>
        <name>Mg(2+)</name>
        <dbReference type="ChEBI" id="CHEBI:18420"/>
        <label>1</label>
        <note>catalytic</note>
    </ligand>
</feature>
<keyword evidence="4 9" id="KW-0479">Metal-binding</keyword>
<organism evidence="10 11">
    <name type="scientific">Methanobacterium lacus (strain AL-21)</name>
    <dbReference type="NCBI Taxonomy" id="877455"/>
    <lineage>
        <taxon>Archaea</taxon>
        <taxon>Methanobacteriati</taxon>
        <taxon>Methanobacteriota</taxon>
        <taxon>Methanomada group</taxon>
        <taxon>Methanobacteria</taxon>
        <taxon>Methanobacteriales</taxon>
        <taxon>Methanobacteriaceae</taxon>
        <taxon>Methanobacterium</taxon>
    </lineage>
</organism>
<dbReference type="GO" id="GO:0007165">
    <property type="term" value="P:signal transduction"/>
    <property type="evidence" value="ECO:0007669"/>
    <property type="project" value="TreeGrafter"/>
</dbReference>
<dbReference type="GO" id="GO:0006020">
    <property type="term" value="P:inositol metabolic process"/>
    <property type="evidence" value="ECO:0007669"/>
    <property type="project" value="TreeGrafter"/>
</dbReference>
<comment type="catalytic activity">
    <reaction evidence="1">
        <text>beta-D-fructose 1,6-bisphosphate + H2O = beta-D-fructose 6-phosphate + phosphate</text>
        <dbReference type="Rhea" id="RHEA:11064"/>
        <dbReference type="ChEBI" id="CHEBI:15377"/>
        <dbReference type="ChEBI" id="CHEBI:32966"/>
        <dbReference type="ChEBI" id="CHEBI:43474"/>
        <dbReference type="ChEBI" id="CHEBI:57634"/>
        <dbReference type="EC" id="3.1.3.11"/>
    </reaction>
</comment>
<dbReference type="PANTHER" id="PTHR20854">
    <property type="entry name" value="INOSITOL MONOPHOSPHATASE"/>
    <property type="match status" value="1"/>
</dbReference>
<evidence type="ECO:0000256" key="3">
    <source>
        <dbReference type="ARBA" id="ARBA00013093"/>
    </source>
</evidence>
<dbReference type="PRINTS" id="PR00377">
    <property type="entry name" value="IMPHPHTASES"/>
</dbReference>
<dbReference type="Pfam" id="PF00459">
    <property type="entry name" value="Inositol_P"/>
    <property type="match status" value="1"/>
</dbReference>
<evidence type="ECO:0000256" key="6">
    <source>
        <dbReference type="ARBA" id="ARBA00022842"/>
    </source>
</evidence>
<dbReference type="EC" id="3.1.3.11" evidence="3"/>
<dbReference type="KEGG" id="mel:Metbo_2345"/>
<dbReference type="GO" id="GO:0046872">
    <property type="term" value="F:metal ion binding"/>
    <property type="evidence" value="ECO:0007669"/>
    <property type="project" value="UniProtKB-KW"/>
</dbReference>
<dbReference type="NCBIfam" id="NF009321">
    <property type="entry name" value="PRK12676.1"/>
    <property type="match status" value="1"/>
</dbReference>
<feature type="binding site" evidence="9">
    <location>
        <position position="73"/>
    </location>
    <ligand>
        <name>Mg(2+)</name>
        <dbReference type="ChEBI" id="CHEBI:18420"/>
        <label>1</label>
        <note>catalytic</note>
    </ligand>
</feature>
<feature type="binding site" evidence="9">
    <location>
        <position position="225"/>
    </location>
    <ligand>
        <name>Mg(2+)</name>
        <dbReference type="ChEBI" id="CHEBI:18420"/>
        <label>1</label>
        <note>catalytic</note>
    </ligand>
</feature>
<evidence type="ECO:0000256" key="9">
    <source>
        <dbReference type="PIRSR" id="PIRSR600760-2"/>
    </source>
</evidence>
<dbReference type="SUPFAM" id="SSF56655">
    <property type="entry name" value="Carbohydrate phosphatase"/>
    <property type="match status" value="1"/>
</dbReference>
<evidence type="ECO:0000256" key="1">
    <source>
        <dbReference type="ARBA" id="ARBA00001273"/>
    </source>
</evidence>
<evidence type="ECO:0000256" key="8">
    <source>
        <dbReference type="ARBA" id="ARBA00038103"/>
    </source>
</evidence>
<accession>F0T651</accession>
<dbReference type="InterPro" id="IPR020583">
    <property type="entry name" value="Inositol_monoP_metal-BS"/>
</dbReference>
<dbReference type="GO" id="GO:0008934">
    <property type="term" value="F:inositol monophosphate 1-phosphatase activity"/>
    <property type="evidence" value="ECO:0007669"/>
    <property type="project" value="TreeGrafter"/>
</dbReference>
<dbReference type="Proteomes" id="UP000007490">
    <property type="component" value="Chromosome"/>
</dbReference>
<gene>
    <name evidence="10" type="ordered locus">Metbo_2345</name>
</gene>
<feature type="binding site" evidence="9">
    <location>
        <position position="95"/>
    </location>
    <ligand>
        <name>Mg(2+)</name>
        <dbReference type="ChEBI" id="CHEBI:18420"/>
        <label>1</label>
        <note>catalytic</note>
    </ligand>
</feature>
<dbReference type="GeneID" id="10278811"/>
<evidence type="ECO:0000313" key="10">
    <source>
        <dbReference type="EMBL" id="ADZ10558.1"/>
    </source>
</evidence>
<dbReference type="AlphaFoldDB" id="F0T651"/>
<keyword evidence="7" id="KW-0119">Carbohydrate metabolism</keyword>
<protein>
    <recommendedName>
        <fullName evidence="3">fructose-bisphosphatase</fullName>
        <ecNumber evidence="3">3.1.3.11</ecNumber>
    </recommendedName>
</protein>
<dbReference type="HOGENOM" id="CLU_044118_5_0_2"/>
<proteinExistence type="inferred from homology"/>
<dbReference type="eggNOG" id="arCOG01349">
    <property type="taxonomic scope" value="Archaea"/>
</dbReference>
<reference evidence="11" key="1">
    <citation type="submission" date="2011-02" db="EMBL/GenBank/DDBJ databases">
        <title>Complete sequence of Methanobacterium sp. AL-21.</title>
        <authorList>
            <consortium name="US DOE Joint Genome Institute"/>
            <person name="Lucas S."/>
            <person name="Copeland A."/>
            <person name="Lapidus A."/>
            <person name="Cheng J.-F."/>
            <person name="Goodwin L."/>
            <person name="Pitluck S."/>
            <person name="Chertkov O."/>
            <person name="Detter J.C."/>
            <person name="Han C."/>
            <person name="Tapia R."/>
            <person name="Land M."/>
            <person name="Hauser L."/>
            <person name="Kyrpides N."/>
            <person name="Ivanova N."/>
            <person name="Mikhailova N."/>
            <person name="Pagani I."/>
            <person name="Cadillo-Quiroz H."/>
            <person name="Imachi H."/>
            <person name="Zinder S."/>
            <person name="Liu W."/>
            <person name="Woyke T."/>
        </authorList>
    </citation>
    <scope>NUCLEOTIDE SEQUENCE [LARGE SCALE GENOMIC DNA]</scope>
    <source>
        <strain evidence="11">AL-21</strain>
    </source>
</reference>
<feature type="binding site" evidence="9">
    <location>
        <position position="92"/>
    </location>
    <ligand>
        <name>Mg(2+)</name>
        <dbReference type="ChEBI" id="CHEBI:18420"/>
        <label>1</label>
        <note>catalytic</note>
    </ligand>
</feature>
<dbReference type="FunFam" id="3.30.540.10:FF:000027">
    <property type="entry name" value="Fructose-1,6-bisphosphatase/inositol-1-monophosphatase"/>
    <property type="match status" value="1"/>
</dbReference>
<dbReference type="RefSeq" id="WP_013645909.1">
    <property type="nucleotide sequence ID" value="NC_015216.1"/>
</dbReference>
<dbReference type="GO" id="GO:0042132">
    <property type="term" value="F:fructose 1,6-bisphosphate 1-phosphatase activity"/>
    <property type="evidence" value="ECO:0007669"/>
    <property type="project" value="UniProtKB-EC"/>
</dbReference>
<sequence>MKPKDINFWSEVSEEIMFEAHEAVKPLIGKEEAGKTVKMGADGTPTKLIDIVAEDKVVEVLEKTGIPVTLISEEVGELKIGEGTSEAVLVVDPLDGTRNALKNIPAYGISIAISDGNLENVNDLKLSDIELGFVKNFANNDVYHAVKGDGAWLNKEKISPSKRMEVAGSSIGAYIYRADMSKIDKLCATVRSMRILGSVAIELCYVANGTYDAFLDIRGNMRVMDIAAAKLIIEESNGLVTDEKCRPLVNDLNVLERTSIIASCNKNFHTQIMSILGGI</sequence>
<dbReference type="PROSITE" id="PS00629">
    <property type="entry name" value="IMP_1"/>
    <property type="match status" value="1"/>
</dbReference>
<name>F0T651_METLA</name>
<dbReference type="Gene3D" id="3.40.190.80">
    <property type="match status" value="1"/>
</dbReference>
<comment type="cofactor">
    <cofactor evidence="2 9">
        <name>Mg(2+)</name>
        <dbReference type="ChEBI" id="CHEBI:18420"/>
    </cofactor>
</comment>
<evidence type="ECO:0000256" key="4">
    <source>
        <dbReference type="ARBA" id="ARBA00022723"/>
    </source>
</evidence>
<dbReference type="Gene3D" id="3.30.540.10">
    <property type="entry name" value="Fructose-1,6-Bisphosphatase, subunit A, domain 1"/>
    <property type="match status" value="1"/>
</dbReference>
<dbReference type="InterPro" id="IPR000760">
    <property type="entry name" value="Inositol_monophosphatase-like"/>
</dbReference>
<dbReference type="OrthoDB" id="58111at2157"/>
<evidence type="ECO:0000256" key="2">
    <source>
        <dbReference type="ARBA" id="ARBA00001946"/>
    </source>
</evidence>
<evidence type="ECO:0000256" key="7">
    <source>
        <dbReference type="ARBA" id="ARBA00023277"/>
    </source>
</evidence>
<dbReference type="FunFam" id="3.40.190.80:FF:000020">
    <property type="entry name" value="Fructose-1,6-bisphosphatase/inositol-1-monophosphatase"/>
    <property type="match status" value="1"/>
</dbReference>
<keyword evidence="6 9" id="KW-0460">Magnesium</keyword>
<comment type="similarity">
    <text evidence="8">Belongs to the inositol monophosphatase superfamily. FBPase class 4 family.</text>
</comment>
<dbReference type="STRING" id="877455.Metbo_2345"/>